<dbReference type="InterPro" id="IPR039417">
    <property type="entry name" value="Peptidase_C1A_papain-like"/>
</dbReference>
<organism evidence="6 7">
    <name type="scientific">Lactuca virosa</name>
    <dbReference type="NCBI Taxonomy" id="75947"/>
    <lineage>
        <taxon>Eukaryota</taxon>
        <taxon>Viridiplantae</taxon>
        <taxon>Streptophyta</taxon>
        <taxon>Embryophyta</taxon>
        <taxon>Tracheophyta</taxon>
        <taxon>Spermatophyta</taxon>
        <taxon>Magnoliopsida</taxon>
        <taxon>eudicotyledons</taxon>
        <taxon>Gunneridae</taxon>
        <taxon>Pentapetalae</taxon>
        <taxon>asterids</taxon>
        <taxon>campanulids</taxon>
        <taxon>Asterales</taxon>
        <taxon>Asteraceae</taxon>
        <taxon>Cichorioideae</taxon>
        <taxon>Cichorieae</taxon>
        <taxon>Lactucinae</taxon>
        <taxon>Lactuca</taxon>
    </lineage>
</organism>
<dbReference type="Pfam" id="PF00112">
    <property type="entry name" value="Peptidase_C1"/>
    <property type="match status" value="1"/>
</dbReference>
<dbReference type="Pfam" id="PF08246">
    <property type="entry name" value="Inhibitor_I29"/>
    <property type="match status" value="1"/>
</dbReference>
<dbReference type="SMART" id="SM00848">
    <property type="entry name" value="Inhibitor_I29"/>
    <property type="match status" value="1"/>
</dbReference>
<dbReference type="Proteomes" id="UP001157418">
    <property type="component" value="Unassembled WGS sequence"/>
</dbReference>
<gene>
    <name evidence="6" type="ORF">LVIROSA_LOCUS28675</name>
</gene>
<name>A0AAU9NXN2_9ASTR</name>
<dbReference type="GO" id="GO:0008234">
    <property type="term" value="F:cysteine-type peptidase activity"/>
    <property type="evidence" value="ECO:0007669"/>
    <property type="project" value="InterPro"/>
</dbReference>
<protein>
    <recommendedName>
        <fullName evidence="8">Peptidase C1A papain C-terminal domain-containing protein</fullName>
    </recommendedName>
</protein>
<feature type="region of interest" description="Disordered" evidence="3">
    <location>
        <begin position="294"/>
        <end position="322"/>
    </location>
</feature>
<feature type="domain" description="Peptidase C1A papain C-terminal" evidence="4">
    <location>
        <begin position="86"/>
        <end position="300"/>
    </location>
</feature>
<evidence type="ECO:0000313" key="7">
    <source>
        <dbReference type="Proteomes" id="UP001157418"/>
    </source>
</evidence>
<feature type="domain" description="Cathepsin propeptide inhibitor" evidence="5">
    <location>
        <begin position="4"/>
        <end position="51"/>
    </location>
</feature>
<feature type="compositionally biased region" description="Basic and acidic residues" evidence="3">
    <location>
        <begin position="17"/>
        <end position="28"/>
    </location>
</feature>
<dbReference type="EMBL" id="CAKMRJ010005412">
    <property type="protein sequence ID" value="CAH1442705.1"/>
    <property type="molecule type" value="Genomic_DNA"/>
</dbReference>
<keyword evidence="7" id="KW-1185">Reference proteome</keyword>
<feature type="compositionally biased region" description="Basic residues" evidence="3">
    <location>
        <begin position="309"/>
        <end position="322"/>
    </location>
</feature>
<evidence type="ECO:0000259" key="5">
    <source>
        <dbReference type="SMART" id="SM00848"/>
    </source>
</evidence>
<comment type="caution">
    <text evidence="6">The sequence shown here is derived from an EMBL/GenBank/DDBJ whole genome shotgun (WGS) entry which is preliminary data.</text>
</comment>
<proteinExistence type="inferred from homology"/>
<evidence type="ECO:0000313" key="6">
    <source>
        <dbReference type="EMBL" id="CAH1442705.1"/>
    </source>
</evidence>
<reference evidence="6 7" key="1">
    <citation type="submission" date="2022-01" db="EMBL/GenBank/DDBJ databases">
        <authorList>
            <person name="Xiong W."/>
            <person name="Schranz E."/>
        </authorList>
    </citation>
    <scope>NUCLEOTIDE SEQUENCE [LARGE SCALE GENOMIC DNA]</scope>
</reference>
<dbReference type="SMART" id="SM00645">
    <property type="entry name" value="Pept_C1"/>
    <property type="match status" value="1"/>
</dbReference>
<dbReference type="InterPro" id="IPR013128">
    <property type="entry name" value="Peptidase_C1A"/>
</dbReference>
<feature type="compositionally biased region" description="Basic residues" evidence="3">
    <location>
        <begin position="1"/>
        <end position="16"/>
    </location>
</feature>
<dbReference type="InterPro" id="IPR013201">
    <property type="entry name" value="Prot_inhib_I29"/>
</dbReference>
<dbReference type="InterPro" id="IPR038765">
    <property type="entry name" value="Papain-like_cys_pep_sf"/>
</dbReference>
<dbReference type="CDD" id="cd02248">
    <property type="entry name" value="Peptidase_C1A"/>
    <property type="match status" value="1"/>
</dbReference>
<dbReference type="AlphaFoldDB" id="A0AAU9NXN2"/>
<dbReference type="SUPFAM" id="SSF54001">
    <property type="entry name" value="Cysteine proteinases"/>
    <property type="match status" value="1"/>
</dbReference>
<dbReference type="GO" id="GO:0006508">
    <property type="term" value="P:proteolysis"/>
    <property type="evidence" value="ECO:0007669"/>
    <property type="project" value="InterPro"/>
</dbReference>
<comment type="similarity">
    <text evidence="1">Belongs to the peptidase C1 family.</text>
</comment>
<evidence type="ECO:0000256" key="3">
    <source>
        <dbReference type="SAM" id="MobiDB-lite"/>
    </source>
</evidence>
<evidence type="ECO:0000256" key="1">
    <source>
        <dbReference type="ARBA" id="ARBA00008455"/>
    </source>
</evidence>
<feature type="region of interest" description="Disordered" evidence="3">
    <location>
        <begin position="1"/>
        <end position="28"/>
    </location>
</feature>
<dbReference type="InterPro" id="IPR000668">
    <property type="entry name" value="Peptidase_C1A_C"/>
</dbReference>
<sequence>MVKFTTRLRRRRRGFRSSKDNLKHIEDHNSGGKHSYKLGLNKFSDLTKEEFQLGYTVANIPKRKLSNNKVTTSTPRYSLLSDDDVLPDSVDWRTKGAVAPIKNQQKCGGDYAFSAIAAVEGINQIVTGDLITLSEQQIIDCDTDDTVNNGCNGGFYTDAFTFIIKNGGIDTEEDYPFTDESDLKCKKNTKVVSIDGYADVPVNNETELKKAVANQPIAVALKLKMDDFQSYTAGIDGDCGSELSLSLVIVGYGTENSEDYWLLRNAWGTNWGDEGYIKLKRNVNEITGKCGNSRIGILPDQNQSEPIKPHRGREKRKRPLIM</sequence>
<evidence type="ECO:0000259" key="4">
    <source>
        <dbReference type="SMART" id="SM00645"/>
    </source>
</evidence>
<keyword evidence="2" id="KW-1015">Disulfide bond</keyword>
<dbReference type="FunFam" id="3.90.70.10:FF:000332">
    <property type="entry name" value="Cathepsin L1"/>
    <property type="match status" value="1"/>
</dbReference>
<dbReference type="Gene3D" id="3.90.70.10">
    <property type="entry name" value="Cysteine proteinases"/>
    <property type="match status" value="1"/>
</dbReference>
<evidence type="ECO:0000256" key="2">
    <source>
        <dbReference type="ARBA" id="ARBA00023157"/>
    </source>
</evidence>
<accession>A0AAU9NXN2</accession>
<dbReference type="PANTHER" id="PTHR12411">
    <property type="entry name" value="CYSTEINE PROTEASE FAMILY C1-RELATED"/>
    <property type="match status" value="1"/>
</dbReference>
<evidence type="ECO:0008006" key="8">
    <source>
        <dbReference type="Google" id="ProtNLM"/>
    </source>
</evidence>